<comment type="cofactor">
    <cofactor evidence="1">
        <name>a divalent metal cation</name>
        <dbReference type="ChEBI" id="CHEBI:60240"/>
    </cofactor>
</comment>
<evidence type="ECO:0000256" key="1">
    <source>
        <dbReference type="ARBA" id="ARBA00001968"/>
    </source>
</evidence>
<dbReference type="PANTHER" id="PTHR33254:SF4">
    <property type="entry name" value="4-HYDROXY-4-METHYL-2-OXOGLUTARATE ALDOLASE 3-RELATED"/>
    <property type="match status" value="1"/>
</dbReference>
<evidence type="ECO:0000256" key="4">
    <source>
        <dbReference type="ARBA" id="ARBA00030169"/>
    </source>
</evidence>
<accession>A0A2B8BFZ3</accession>
<keyword evidence="5" id="KW-0460">Magnesium</keyword>
<reference evidence="7" key="1">
    <citation type="submission" date="2017-10" db="EMBL/GenBank/DDBJ databases">
        <authorList>
            <person name="Kravchenko I.K."/>
            <person name="Grouzdev D.S."/>
        </authorList>
    </citation>
    <scope>NUCLEOTIDE SEQUENCE [LARGE SCALE GENOMIC DNA]</scope>
    <source>
        <strain evidence="7">B2</strain>
    </source>
</reference>
<sequence length="232" mass="25010">MSSSTDTVLSAAEREDIRTRFLAVDTSNVADVLDVMGWPDQGLAAEFMPYPATAGRLAGWAYTIRGQMTPYPLGGDADKMAACQGLSPGEVSVWSGDGDGICYFGELIAIGMKERGSTGALVDGGIRDVRWLGHHGFPVYARYRTPVQSIGRWKVNAWQVPVFLRGATVERVRIEPGDFILADEDGALAIPAAIVPKVLAESEALTATEIRIREELSNGLTLAQALERYGHV</sequence>
<dbReference type="Proteomes" id="UP000225379">
    <property type="component" value="Unassembled WGS sequence"/>
</dbReference>
<dbReference type="RefSeq" id="WP_098737123.1">
    <property type="nucleotide sequence ID" value="NZ_PDKW01000041.1"/>
</dbReference>
<proteinExistence type="predicted"/>
<dbReference type="CDD" id="cd16841">
    <property type="entry name" value="RraA_family"/>
    <property type="match status" value="1"/>
</dbReference>
<gene>
    <name evidence="6" type="ORF">CRT60_14400</name>
</gene>
<organism evidence="6 7">
    <name type="scientific">Azospirillum palustre</name>
    <dbReference type="NCBI Taxonomy" id="2044885"/>
    <lineage>
        <taxon>Bacteria</taxon>
        <taxon>Pseudomonadati</taxon>
        <taxon>Pseudomonadota</taxon>
        <taxon>Alphaproteobacteria</taxon>
        <taxon>Rhodospirillales</taxon>
        <taxon>Azospirillaceae</taxon>
        <taxon>Azospirillum</taxon>
    </lineage>
</organism>
<dbReference type="PANTHER" id="PTHR33254">
    <property type="entry name" value="4-HYDROXY-4-METHYL-2-OXOGLUTARATE ALDOLASE 3-RELATED"/>
    <property type="match status" value="1"/>
</dbReference>
<protein>
    <recommendedName>
        <fullName evidence="2">Putative 4-hydroxy-4-methyl-2-oxoglutarate aldolase</fullName>
    </recommendedName>
    <alternativeName>
        <fullName evidence="3">Regulator of ribonuclease activity homolog</fullName>
    </alternativeName>
    <alternativeName>
        <fullName evidence="4">RraA-like protein</fullName>
    </alternativeName>
</protein>
<feature type="binding site" evidence="5">
    <location>
        <position position="127"/>
    </location>
    <ligand>
        <name>substrate</name>
    </ligand>
</feature>
<dbReference type="EMBL" id="PDKW01000041">
    <property type="protein sequence ID" value="PGH56157.1"/>
    <property type="molecule type" value="Genomic_DNA"/>
</dbReference>
<feature type="binding site" evidence="5">
    <location>
        <position position="128"/>
    </location>
    <ligand>
        <name>Mg(2+)</name>
        <dbReference type="ChEBI" id="CHEBI:18420"/>
    </ligand>
</feature>
<comment type="cofactor">
    <cofactor evidence="5">
        <name>Mg(2+)</name>
        <dbReference type="ChEBI" id="CHEBI:18420"/>
    </cofactor>
</comment>
<dbReference type="Gene3D" id="3.50.30.40">
    <property type="entry name" value="Ribonuclease E inhibitor RraA/RraA-like"/>
    <property type="match status" value="1"/>
</dbReference>
<name>A0A2B8BFZ3_9PROT</name>
<evidence type="ECO:0000313" key="7">
    <source>
        <dbReference type="Proteomes" id="UP000225379"/>
    </source>
</evidence>
<dbReference type="InterPro" id="IPR005493">
    <property type="entry name" value="RraA/RraA-like"/>
</dbReference>
<feature type="binding site" evidence="5">
    <location>
        <begin position="105"/>
        <end position="108"/>
    </location>
    <ligand>
        <name>substrate</name>
    </ligand>
</feature>
<evidence type="ECO:0000256" key="3">
    <source>
        <dbReference type="ARBA" id="ARBA00029596"/>
    </source>
</evidence>
<evidence type="ECO:0000256" key="2">
    <source>
        <dbReference type="ARBA" id="ARBA00016549"/>
    </source>
</evidence>
<dbReference type="OrthoDB" id="8717144at2"/>
<keyword evidence="7" id="KW-1185">Reference proteome</keyword>
<evidence type="ECO:0000313" key="6">
    <source>
        <dbReference type="EMBL" id="PGH56157.1"/>
    </source>
</evidence>
<dbReference type="GO" id="GO:0046872">
    <property type="term" value="F:metal ion binding"/>
    <property type="evidence" value="ECO:0007669"/>
    <property type="project" value="UniProtKB-KW"/>
</dbReference>
<keyword evidence="5" id="KW-0479">Metal-binding</keyword>
<dbReference type="AlphaFoldDB" id="A0A2B8BFZ3"/>
<dbReference type="SUPFAM" id="SSF89562">
    <property type="entry name" value="RraA-like"/>
    <property type="match status" value="1"/>
</dbReference>
<dbReference type="Pfam" id="PF03737">
    <property type="entry name" value="RraA-like"/>
    <property type="match status" value="1"/>
</dbReference>
<dbReference type="InterPro" id="IPR036704">
    <property type="entry name" value="RraA/RraA-like_sf"/>
</dbReference>
<comment type="caution">
    <text evidence="6">The sequence shown here is derived from an EMBL/GenBank/DDBJ whole genome shotgun (WGS) entry which is preliminary data.</text>
</comment>
<evidence type="ECO:0000256" key="5">
    <source>
        <dbReference type="PIRSR" id="PIRSR605493-1"/>
    </source>
</evidence>